<keyword evidence="1 4" id="KW-0489">Methyltransferase</keyword>
<dbReference type="EC" id="2.1.1.-" evidence="4"/>
<dbReference type="PANTHER" id="PTHR43861:SF1">
    <property type="entry name" value="TRANS-ACONITATE 2-METHYLTRANSFERASE"/>
    <property type="match status" value="1"/>
</dbReference>
<dbReference type="PANTHER" id="PTHR43861">
    <property type="entry name" value="TRANS-ACONITATE 2-METHYLTRANSFERASE-RELATED"/>
    <property type="match status" value="1"/>
</dbReference>
<reference evidence="4" key="1">
    <citation type="submission" date="2023-07" db="EMBL/GenBank/DDBJ databases">
        <title>Genome content predicts the carbon catabolic preferences of heterotrophic bacteria.</title>
        <authorList>
            <person name="Gralka M."/>
        </authorList>
    </citation>
    <scope>NUCLEOTIDE SEQUENCE</scope>
    <source>
        <strain evidence="4">E2R20</strain>
    </source>
</reference>
<proteinExistence type="predicted"/>
<dbReference type="Pfam" id="PF13649">
    <property type="entry name" value="Methyltransf_25"/>
    <property type="match status" value="1"/>
</dbReference>
<feature type="domain" description="Methyltransferase" evidence="3">
    <location>
        <begin position="37"/>
        <end position="127"/>
    </location>
</feature>
<protein>
    <submittedName>
        <fullName evidence="4">Class I SAM-dependent methyltransferase</fullName>
        <ecNumber evidence="4">2.1.1.-</ecNumber>
    </submittedName>
</protein>
<keyword evidence="5" id="KW-1185">Reference proteome</keyword>
<comment type="caution">
    <text evidence="4">The sequence shown here is derived from an EMBL/GenBank/DDBJ whole genome shotgun (WGS) entry which is preliminary data.</text>
</comment>
<evidence type="ECO:0000313" key="5">
    <source>
        <dbReference type="Proteomes" id="UP001170310"/>
    </source>
</evidence>
<dbReference type="Gene3D" id="3.40.50.150">
    <property type="entry name" value="Vaccinia Virus protein VP39"/>
    <property type="match status" value="1"/>
</dbReference>
<dbReference type="GO" id="GO:0008168">
    <property type="term" value="F:methyltransferase activity"/>
    <property type="evidence" value="ECO:0007669"/>
    <property type="project" value="UniProtKB-KW"/>
</dbReference>
<keyword evidence="2 4" id="KW-0808">Transferase</keyword>
<evidence type="ECO:0000256" key="2">
    <source>
        <dbReference type="ARBA" id="ARBA00022679"/>
    </source>
</evidence>
<evidence type="ECO:0000313" key="4">
    <source>
        <dbReference type="EMBL" id="MDO6573382.1"/>
    </source>
</evidence>
<dbReference type="RefSeq" id="WP_017637102.1">
    <property type="nucleotide sequence ID" value="NZ_JAUOQO010000003.1"/>
</dbReference>
<dbReference type="CDD" id="cd02440">
    <property type="entry name" value="AdoMet_MTases"/>
    <property type="match status" value="1"/>
</dbReference>
<sequence length="239" mass="27790">MSQYEEMSLVYDQLTQDQPYESWFDIVQFYANHHADILDIGCGTGTLTCMLNDLGNVSGMDISPDMLSIASQKSNQINWLEGDMTNFQLDHQFDIVTIFCDSLNYLPTLDNVEDTFKCVYNHLKDNGLLIFDVHTVAKMTTLFSDQSYIDEAEHLFLGWDALKGAEPLSVIHQMSFFIERENGLYQRFDEEHYQRTFEKDVYTQLLEKCGLTLVKTFTDFNMNQDDEQADRLFFVAQKH</sequence>
<gene>
    <name evidence="4" type="ORF">Q4528_04330</name>
</gene>
<dbReference type="EMBL" id="JAUOQO010000003">
    <property type="protein sequence ID" value="MDO6573382.1"/>
    <property type="molecule type" value="Genomic_DNA"/>
</dbReference>
<dbReference type="Proteomes" id="UP001170310">
    <property type="component" value="Unassembled WGS sequence"/>
</dbReference>
<accession>A0AAW7YNU2</accession>
<name>A0AAW7YNU2_9STAP</name>
<dbReference type="InterPro" id="IPR029063">
    <property type="entry name" value="SAM-dependent_MTases_sf"/>
</dbReference>
<organism evidence="4 5">
    <name type="scientific">Staphylococcus pasteuri_A</name>
    <dbReference type="NCBI Taxonomy" id="3062664"/>
    <lineage>
        <taxon>Bacteria</taxon>
        <taxon>Bacillati</taxon>
        <taxon>Bacillota</taxon>
        <taxon>Bacilli</taxon>
        <taxon>Bacillales</taxon>
        <taxon>Staphylococcaceae</taxon>
        <taxon>Staphylococcus</taxon>
    </lineage>
</organism>
<dbReference type="AlphaFoldDB" id="A0AAW7YNU2"/>
<dbReference type="Gene3D" id="2.20.25.110">
    <property type="entry name" value="S-adenosyl-L-methionine-dependent methyltransferases"/>
    <property type="match status" value="1"/>
</dbReference>
<evidence type="ECO:0000259" key="3">
    <source>
        <dbReference type="Pfam" id="PF13649"/>
    </source>
</evidence>
<dbReference type="InterPro" id="IPR041698">
    <property type="entry name" value="Methyltransf_25"/>
</dbReference>
<evidence type="ECO:0000256" key="1">
    <source>
        <dbReference type="ARBA" id="ARBA00022603"/>
    </source>
</evidence>
<dbReference type="SUPFAM" id="SSF53335">
    <property type="entry name" value="S-adenosyl-L-methionine-dependent methyltransferases"/>
    <property type="match status" value="1"/>
</dbReference>
<dbReference type="GO" id="GO:0032259">
    <property type="term" value="P:methylation"/>
    <property type="evidence" value="ECO:0007669"/>
    <property type="project" value="UniProtKB-KW"/>
</dbReference>